<evidence type="ECO:0000313" key="2">
    <source>
        <dbReference type="EMBL" id="MBK4723036.1"/>
    </source>
</evidence>
<dbReference type="Proteomes" id="UP000654452">
    <property type="component" value="Unassembled WGS sequence"/>
</dbReference>
<dbReference type="InterPro" id="IPR003593">
    <property type="entry name" value="AAA+_ATPase"/>
</dbReference>
<evidence type="ECO:0000259" key="1">
    <source>
        <dbReference type="SMART" id="SM00382"/>
    </source>
</evidence>
<keyword evidence="3" id="KW-1185">Reference proteome</keyword>
<dbReference type="Gene3D" id="3.40.50.300">
    <property type="entry name" value="P-loop containing nucleotide triphosphate hydrolases"/>
    <property type="match status" value="1"/>
</dbReference>
<dbReference type="RefSeq" id="WP_200487455.1">
    <property type="nucleotide sequence ID" value="NZ_JAEPIV010000038.1"/>
</dbReference>
<evidence type="ECO:0000313" key="3">
    <source>
        <dbReference type="Proteomes" id="UP000654452"/>
    </source>
</evidence>
<comment type="caution">
    <text evidence="2">The sequence shown here is derived from an EMBL/GenBank/DDBJ whole genome shotgun (WGS) entry which is preliminary data.</text>
</comment>
<dbReference type="PANTHER" id="PTHR43581">
    <property type="entry name" value="ATP/GTP PHOSPHATASE"/>
    <property type="match status" value="1"/>
</dbReference>
<dbReference type="InterPro" id="IPR003959">
    <property type="entry name" value="ATPase_AAA_core"/>
</dbReference>
<organism evidence="2 3">
    <name type="scientific">Azospirillum aestuarii</name>
    <dbReference type="NCBI Taxonomy" id="2802052"/>
    <lineage>
        <taxon>Bacteria</taxon>
        <taxon>Pseudomonadati</taxon>
        <taxon>Pseudomonadota</taxon>
        <taxon>Alphaproteobacteria</taxon>
        <taxon>Rhodospirillales</taxon>
        <taxon>Azospirillaceae</taxon>
        <taxon>Azospirillum</taxon>
    </lineage>
</organism>
<name>A0ABS1I7J3_9PROT</name>
<dbReference type="InterPro" id="IPR027417">
    <property type="entry name" value="P-loop_NTPase"/>
</dbReference>
<sequence>MNSAFRSEIRHSQIRDLLGKVREKRYGQYLYSIKMHLVRSFKSENPEPITFEFPVTALIGTNGGGKSTILGAAACAYKNIKPRDFFPKSAVGDNSMANWHISYDIINKDIEPRGLIPKSARFHNYKWRREEFFDRNVVYFGISRTVPTGEKTEFKKIARSSFVGNVELNELSEIIRSKVGNILGKSVTGFRIAKIDGDIELYIGKRDDSEYSEFHFGAGESSIIRMVAKVETVPENSLILIEEIENGLHPVATTRMVEYLIDAAERRKVQIIFTTHSEHALKPLPTEAVWAAIEGKLQKGRMSIEALRTFSGEVPERVVVVVEDPFARSWCLAILRAKARDRIGEIGVYEVSGDGNAVKIHSGHLSSPAVRFKSVCIIDGDSEQVENENEGIFRLPGGMPESTIYNYIAENIDRLAPRVTVACHQDIGQQDRVVDTVKRIHATNRDAHVIFSQLGIELGWVPEEVVVNGLLSIWISEHPEETNRIAEAILALLPSNNEVRGLE</sequence>
<dbReference type="Pfam" id="PF13304">
    <property type="entry name" value="AAA_21"/>
    <property type="match status" value="1"/>
</dbReference>
<accession>A0ABS1I7J3</accession>
<dbReference type="InterPro" id="IPR051396">
    <property type="entry name" value="Bact_Antivir_Def_Nuclease"/>
</dbReference>
<dbReference type="SMART" id="SM00382">
    <property type="entry name" value="AAA"/>
    <property type="match status" value="1"/>
</dbReference>
<gene>
    <name evidence="2" type="ORF">JJL56_29720</name>
</gene>
<dbReference type="PANTHER" id="PTHR43581:SF3">
    <property type="entry name" value="AAA+ ATPASE DOMAIN-CONTAINING PROTEIN"/>
    <property type="match status" value="1"/>
</dbReference>
<feature type="domain" description="AAA+ ATPase" evidence="1">
    <location>
        <begin position="52"/>
        <end position="303"/>
    </location>
</feature>
<protein>
    <submittedName>
        <fullName evidence="2">AAA family ATPase</fullName>
    </submittedName>
</protein>
<dbReference type="SUPFAM" id="SSF52540">
    <property type="entry name" value="P-loop containing nucleoside triphosphate hydrolases"/>
    <property type="match status" value="1"/>
</dbReference>
<proteinExistence type="predicted"/>
<dbReference type="EMBL" id="JAEPIV010000038">
    <property type="protein sequence ID" value="MBK4723036.1"/>
    <property type="molecule type" value="Genomic_DNA"/>
</dbReference>
<reference evidence="2 3" key="1">
    <citation type="submission" date="2021-01" db="EMBL/GenBank/DDBJ databases">
        <title>Azospirillum sp. YIM DDC1 draft genome.</title>
        <authorList>
            <person name="Wang Y.-X."/>
        </authorList>
    </citation>
    <scope>NUCLEOTIDE SEQUENCE [LARGE SCALE GENOMIC DNA]</scope>
    <source>
        <strain evidence="2 3">YIM DDC1</strain>
    </source>
</reference>